<protein>
    <recommendedName>
        <fullName evidence="5">Protein kinase domain-containing protein</fullName>
    </recommendedName>
</protein>
<comment type="caution">
    <text evidence="3">The sequence shown here is derived from an EMBL/GenBank/DDBJ whole genome shotgun (WGS) entry which is preliminary data.</text>
</comment>
<organism evidence="3 4">
    <name type="scientific">Yinghuangia aomiensis</name>
    <dbReference type="NCBI Taxonomy" id="676205"/>
    <lineage>
        <taxon>Bacteria</taxon>
        <taxon>Bacillati</taxon>
        <taxon>Actinomycetota</taxon>
        <taxon>Actinomycetes</taxon>
        <taxon>Kitasatosporales</taxon>
        <taxon>Streptomycetaceae</taxon>
        <taxon>Yinghuangia</taxon>
    </lineage>
</organism>
<dbReference type="SUPFAM" id="SSF56112">
    <property type="entry name" value="Protein kinase-like (PK-like)"/>
    <property type="match status" value="1"/>
</dbReference>
<dbReference type="EMBL" id="BAABHS010000007">
    <property type="protein sequence ID" value="GAA4959571.1"/>
    <property type="molecule type" value="Genomic_DNA"/>
</dbReference>
<keyword evidence="4" id="KW-1185">Reference proteome</keyword>
<evidence type="ECO:0000256" key="2">
    <source>
        <dbReference type="SAM" id="MobiDB-lite"/>
    </source>
</evidence>
<feature type="compositionally biased region" description="Low complexity" evidence="2">
    <location>
        <begin position="413"/>
        <end position="477"/>
    </location>
</feature>
<feature type="compositionally biased region" description="Gly residues" evidence="2">
    <location>
        <begin position="395"/>
        <end position="412"/>
    </location>
</feature>
<gene>
    <name evidence="3" type="ORF">GCM10023205_23240</name>
</gene>
<evidence type="ECO:0000256" key="1">
    <source>
        <dbReference type="SAM" id="Coils"/>
    </source>
</evidence>
<accession>A0ABP9H1H1</accession>
<feature type="region of interest" description="Disordered" evidence="2">
    <location>
        <begin position="301"/>
        <end position="507"/>
    </location>
</feature>
<evidence type="ECO:0000313" key="4">
    <source>
        <dbReference type="Proteomes" id="UP001500466"/>
    </source>
</evidence>
<feature type="compositionally biased region" description="Gly residues" evidence="2">
    <location>
        <begin position="368"/>
        <end position="388"/>
    </location>
</feature>
<dbReference type="RefSeq" id="WP_345675309.1">
    <property type="nucleotide sequence ID" value="NZ_BAABHS010000007.1"/>
</dbReference>
<name>A0ABP9H1H1_9ACTN</name>
<dbReference type="InterPro" id="IPR011009">
    <property type="entry name" value="Kinase-like_dom_sf"/>
</dbReference>
<evidence type="ECO:0008006" key="5">
    <source>
        <dbReference type="Google" id="ProtNLM"/>
    </source>
</evidence>
<sequence length="875" mass="90936">MAGQGEARAFPTGADYSEALRDTTLCFAHPAIAQGTVEMGPLRMPRAVSGNFGSVFRVTSARGTGTYAVKCFTRAVPDRLRRYRAIGDTVASLPGDWRVDVEYVPNGVLVRGDWYPVVLMRWIEGTALITWLENHLGDAASIDALADRFAAVVGELEAAGIAHGDLQHGNVVVEPNGALKLIDYDGMYVPSLAGLPAAEQGHRNYQHPKRGSGDFGPGLDRFSAHVIHLGLRTLARKPQLWKQFHEEGGEHLLLKAEDYASPAASDRWAAIACAVPELADAYARLAFWAARPVGEVGALGGGGAPDLRSGRVGRGGGPGVPPARAATPEAPGLPGWLAQATGLGERGGSQPARATGLGTARGRRTPGDGSGGGSPASPGGGPGPGPRGGSPAQAGGVGGSSGRTGSRVGPGAGPTPVGGAAPRPGPPSSSAGWAVPPIAPRLRASGGSSAGLSPAGSSGASSAGASASPPSVGRSAVPSPPASFSHTPASPPSVGRSAVPSPPASFSHTPASVRWTARLAAVGLPVLVLAAVFAMAGAYPSLVLDIVVILAASAAVPVVHHRLRAAYLASAEMQTRDAMAAEQAAAETDHTVCLSVARRHRRLLDEAREQFDKTVARFDAEAAGLAARSRTARDAARARLDGQLRDLRRRRDALDASAAREELQALRDLQERLLRDALAAEPLPADLLGERCAARLADEGIATAADFTRVTSVVPTQAKERLQVVVTGPRGSVRVAGMVPALARALQEWRDNLADDIRTRLPGALPYADAQTLHRRRADHRLDLARQSHDARTAALREFADLDADADDRQRHLERLQVAETIAAASAVRTAEDRLAEARAAVDQAHARLGFASVAVAACGRLTFRRYLADAFVGR</sequence>
<keyword evidence="1" id="KW-0175">Coiled coil</keyword>
<proteinExistence type="predicted"/>
<dbReference type="Gene3D" id="1.10.510.10">
    <property type="entry name" value="Transferase(Phosphotransferase) domain 1"/>
    <property type="match status" value="1"/>
</dbReference>
<feature type="coiled-coil region" evidence="1">
    <location>
        <begin position="637"/>
        <end position="676"/>
    </location>
</feature>
<reference evidence="4" key="1">
    <citation type="journal article" date="2019" name="Int. J. Syst. Evol. Microbiol.">
        <title>The Global Catalogue of Microorganisms (GCM) 10K type strain sequencing project: providing services to taxonomists for standard genome sequencing and annotation.</title>
        <authorList>
            <consortium name="The Broad Institute Genomics Platform"/>
            <consortium name="The Broad Institute Genome Sequencing Center for Infectious Disease"/>
            <person name="Wu L."/>
            <person name="Ma J."/>
        </authorList>
    </citation>
    <scope>NUCLEOTIDE SEQUENCE [LARGE SCALE GENOMIC DNA]</scope>
    <source>
        <strain evidence="4">JCM 17986</strain>
    </source>
</reference>
<evidence type="ECO:0000313" key="3">
    <source>
        <dbReference type="EMBL" id="GAA4959571.1"/>
    </source>
</evidence>
<dbReference type="Proteomes" id="UP001500466">
    <property type="component" value="Unassembled WGS sequence"/>
</dbReference>